<dbReference type="Proteomes" id="UP000199729">
    <property type="component" value="Chromosome"/>
</dbReference>
<dbReference type="EMBL" id="CP022423">
    <property type="protein sequence ID" value="ASM76400.1"/>
    <property type="molecule type" value="Genomic_DNA"/>
</dbReference>
<dbReference type="AlphaFoldDB" id="A0A221KC31"/>
<dbReference type="OrthoDB" id="9803151at2"/>
<evidence type="ECO:0000313" key="2">
    <source>
        <dbReference type="Proteomes" id="UP000199729"/>
    </source>
</evidence>
<sequence length="262" mass="29204">MNTETTLYRAHITLGNLVVPPYPGGELFAIDELPGYYPANQAAEVIKAKVILKLDIHHTDAASVRVAKLLTHAQLHERGVSPIAAHRLLESEGWLGFPRYIAPELTYYAFDNPRSVQMFGQMHAGVMQGQVDGRVPFRAVVDQLEDGGDVRRWMVPVGTHLTNLLTPHWDCDGVAEGLPSILARHWELDADCIEVVEVALLDECRLTTRLPGAPLAYLWEYSDGTFGPHLWPEAMTCYDLVPDDLRGYLQLVRESLGEGVVR</sequence>
<organism evidence="1 2">
    <name type="scientific">Vitreoscilla filiformis</name>
    <dbReference type="NCBI Taxonomy" id="63"/>
    <lineage>
        <taxon>Bacteria</taxon>
        <taxon>Pseudomonadati</taxon>
        <taxon>Pseudomonadota</taxon>
        <taxon>Betaproteobacteria</taxon>
        <taxon>Neisseriales</taxon>
        <taxon>Neisseriaceae</taxon>
        <taxon>Vitreoscilla</taxon>
    </lineage>
</organism>
<reference evidence="1 2" key="1">
    <citation type="submission" date="2017-07" db="EMBL/GenBank/DDBJ databases">
        <title>Complete Genome Sequence of the cosmetic ferment Vitreoscilla filiformis (ATCC15551).</title>
        <authorList>
            <person name="Contreras S."/>
            <person name="Sagory-Zalkind P."/>
            <person name="Blanquart H."/>
            <person name="Iltis A."/>
            <person name="Morand S.C."/>
        </authorList>
    </citation>
    <scope>NUCLEOTIDE SEQUENCE [LARGE SCALE GENOMIC DNA]</scope>
    <source>
        <strain evidence="1 2">ATCC 15551</strain>
    </source>
</reference>
<keyword evidence="2" id="KW-1185">Reference proteome</keyword>
<accession>A0A221KC31</accession>
<protein>
    <submittedName>
        <fullName evidence="1">Uncharacterized protein</fullName>
    </submittedName>
</protein>
<gene>
    <name evidence="1" type="ORF">VITFI_CDS0621</name>
</gene>
<name>A0A221KC31_VITFI</name>
<dbReference type="RefSeq" id="WP_089415765.1">
    <property type="nucleotide sequence ID" value="NZ_CP022423.1"/>
</dbReference>
<evidence type="ECO:0000313" key="1">
    <source>
        <dbReference type="EMBL" id="ASM76400.1"/>
    </source>
</evidence>
<proteinExistence type="predicted"/>
<dbReference type="KEGG" id="vff:VITFI_CDS0621"/>